<comment type="caution">
    <text evidence="1">The sequence shown here is derived from an EMBL/GenBank/DDBJ whole genome shotgun (WGS) entry which is preliminary data.</text>
</comment>
<dbReference type="Proteomes" id="UP000789396">
    <property type="component" value="Unassembled WGS sequence"/>
</dbReference>
<name>A0A9N9C320_9GLOM</name>
<reference evidence="1" key="1">
    <citation type="submission" date="2021-06" db="EMBL/GenBank/DDBJ databases">
        <authorList>
            <person name="Kallberg Y."/>
            <person name="Tangrot J."/>
            <person name="Rosling A."/>
        </authorList>
    </citation>
    <scope>NUCLEOTIDE SEQUENCE</scope>
    <source>
        <strain evidence="1">IN212</strain>
    </source>
</reference>
<gene>
    <name evidence="1" type="ORF">RFULGI_LOCUS5992</name>
</gene>
<feature type="non-terminal residue" evidence="1">
    <location>
        <position position="1"/>
    </location>
</feature>
<organism evidence="1 2">
    <name type="scientific">Racocetra fulgida</name>
    <dbReference type="NCBI Taxonomy" id="60492"/>
    <lineage>
        <taxon>Eukaryota</taxon>
        <taxon>Fungi</taxon>
        <taxon>Fungi incertae sedis</taxon>
        <taxon>Mucoromycota</taxon>
        <taxon>Glomeromycotina</taxon>
        <taxon>Glomeromycetes</taxon>
        <taxon>Diversisporales</taxon>
        <taxon>Gigasporaceae</taxon>
        <taxon>Racocetra</taxon>
    </lineage>
</organism>
<protein>
    <submittedName>
        <fullName evidence="1">18738_t:CDS:1</fullName>
    </submittedName>
</protein>
<proteinExistence type="predicted"/>
<sequence length="157" mass="17430">LEKCHNTSHSKIIEQITSQLVNINQEQLAILLEFLNTGSVTNKELMDQKLSLFNNDNAITKKLTDQKLSLSNNGPVTNEELTDQELSLSPLTNEELTNQELLLSSVTNEELTNQKLSSFSNVITKELMDYLLIPIDGCLNVFIAVAEDVIHDDGGGE</sequence>
<evidence type="ECO:0000313" key="2">
    <source>
        <dbReference type="Proteomes" id="UP000789396"/>
    </source>
</evidence>
<evidence type="ECO:0000313" key="1">
    <source>
        <dbReference type="EMBL" id="CAG8584742.1"/>
    </source>
</evidence>
<dbReference type="OrthoDB" id="2465833at2759"/>
<dbReference type="AlphaFoldDB" id="A0A9N9C320"/>
<keyword evidence="2" id="KW-1185">Reference proteome</keyword>
<accession>A0A9N9C320</accession>
<dbReference type="EMBL" id="CAJVPZ010007316">
    <property type="protein sequence ID" value="CAG8584742.1"/>
    <property type="molecule type" value="Genomic_DNA"/>
</dbReference>